<dbReference type="EMBL" id="MEUA01000023">
    <property type="protein sequence ID" value="OGC15279.1"/>
    <property type="molecule type" value="Genomic_DNA"/>
</dbReference>
<gene>
    <name evidence="2" type="ORF">A2290_03290</name>
</gene>
<proteinExistence type="predicted"/>
<sequence>MKKMNKLTKVLLLIILAIAILTGSYLVFVRHNIESSSKTVELVMDYDDLMVLSSIKNEEHKTVSLDNLLTEIKKRGIISIGIKEETLPQANINGEIYYVTGQGLKNNPTESPKISKLVKERKVEKEQTFLIAKNAGILNRIADNISTITDSGVGKIVSKNTLLLNQKEAALDEVGIGFSETLEKEIKEKGFRIIPRIWNDSRYTNNRIIHKVNLLKKFDTIIFDGEDIAGAPDCIVSLSKALKANNIKYGNIEIIKQEGDTKLKKLMGLDIVRVHSIPKNEIKKLTSEEAVDRMVRAVKERGVRLLYLRPFFPPELKAADPVLYNLNYISYINNKIKTSGFNIGRASAPVNFEPSGWQIILLGVGVIIGFLFLLNYFICISGWLAWIILIISVGLMPIIGMKLGDFILVKILALLSAIVFPSYAVISQFSRDQRPIDQRWGKTLLDILLIFLNVIICTVLGIILILGLLSNTVFMMGSQVFMGIKIALVLPVLITAVYFFFKTENGFDIKASKERIFNIFKASIPIWIILLGLTSLGVLFIFIARSGNFTLPVPHAEKVFRLFMEKALVIRPRTKEFLIGYPFLIVSAFLFLKGKTKWLPILLPIGIIGPVSFLNTYCHIHTPVIVSVVRSFNGIILGLVIGLSAVIVLIKSRKV</sequence>
<keyword evidence="1" id="KW-0812">Transmembrane</keyword>
<dbReference type="InterPro" id="IPR043748">
    <property type="entry name" value="DUF5693"/>
</dbReference>
<name>A0A1F4S4E9_UNCSA</name>
<dbReference type="AlphaFoldDB" id="A0A1F4S4E9"/>
<feature type="transmembrane region" description="Helical" evidence="1">
    <location>
        <begin position="601"/>
        <end position="620"/>
    </location>
</feature>
<feature type="transmembrane region" description="Helical" evidence="1">
    <location>
        <begin position="447"/>
        <end position="469"/>
    </location>
</feature>
<dbReference type="Proteomes" id="UP000177905">
    <property type="component" value="Unassembled WGS sequence"/>
</dbReference>
<comment type="caution">
    <text evidence="2">The sequence shown here is derived from an EMBL/GenBank/DDBJ whole genome shotgun (WGS) entry which is preliminary data.</text>
</comment>
<evidence type="ECO:0000256" key="1">
    <source>
        <dbReference type="SAM" id="Phobius"/>
    </source>
</evidence>
<keyword evidence="1" id="KW-0472">Membrane</keyword>
<feature type="transmembrane region" description="Helical" evidence="1">
    <location>
        <begin position="632"/>
        <end position="650"/>
    </location>
</feature>
<feature type="transmembrane region" description="Helical" evidence="1">
    <location>
        <begin position="577"/>
        <end position="594"/>
    </location>
</feature>
<feature type="transmembrane region" description="Helical" evidence="1">
    <location>
        <begin position="407"/>
        <end position="426"/>
    </location>
</feature>
<feature type="transmembrane region" description="Helical" evidence="1">
    <location>
        <begin position="481"/>
        <end position="501"/>
    </location>
</feature>
<evidence type="ECO:0000313" key="3">
    <source>
        <dbReference type="Proteomes" id="UP000177905"/>
    </source>
</evidence>
<feature type="transmembrane region" description="Helical" evidence="1">
    <location>
        <begin position="383"/>
        <end position="401"/>
    </location>
</feature>
<dbReference type="Pfam" id="PF18949">
    <property type="entry name" value="DUF5693"/>
    <property type="match status" value="1"/>
</dbReference>
<evidence type="ECO:0000313" key="2">
    <source>
        <dbReference type="EMBL" id="OGC15279.1"/>
    </source>
</evidence>
<feature type="transmembrane region" description="Helical" evidence="1">
    <location>
        <begin position="522"/>
        <end position="544"/>
    </location>
</feature>
<organism evidence="2 3">
    <name type="scientific">candidate division WOR-1 bacterium RIFOXYB2_FULL_36_35</name>
    <dbReference type="NCBI Taxonomy" id="1802578"/>
    <lineage>
        <taxon>Bacteria</taxon>
        <taxon>Bacillati</taxon>
        <taxon>Saganbacteria</taxon>
    </lineage>
</organism>
<keyword evidence="1" id="KW-1133">Transmembrane helix</keyword>
<accession>A0A1F4S4E9</accession>
<reference evidence="2 3" key="1">
    <citation type="journal article" date="2016" name="Nat. Commun.">
        <title>Thousands of microbial genomes shed light on interconnected biogeochemical processes in an aquifer system.</title>
        <authorList>
            <person name="Anantharaman K."/>
            <person name="Brown C.T."/>
            <person name="Hug L.A."/>
            <person name="Sharon I."/>
            <person name="Castelle C.J."/>
            <person name="Probst A.J."/>
            <person name="Thomas B.C."/>
            <person name="Singh A."/>
            <person name="Wilkins M.J."/>
            <person name="Karaoz U."/>
            <person name="Brodie E.L."/>
            <person name="Williams K.H."/>
            <person name="Hubbard S.S."/>
            <person name="Banfield J.F."/>
        </authorList>
    </citation>
    <scope>NUCLEOTIDE SEQUENCE [LARGE SCALE GENOMIC DNA]</scope>
</reference>
<protein>
    <submittedName>
        <fullName evidence="2">Uncharacterized protein</fullName>
    </submittedName>
</protein>
<feature type="transmembrane region" description="Helical" evidence="1">
    <location>
        <begin position="356"/>
        <end position="376"/>
    </location>
</feature>